<dbReference type="AlphaFoldDB" id="A0A541BNB8"/>
<feature type="transmembrane region" description="Helical" evidence="1">
    <location>
        <begin position="83"/>
        <end position="113"/>
    </location>
</feature>
<evidence type="ECO:0000313" key="3">
    <source>
        <dbReference type="Proteomes" id="UP000316256"/>
    </source>
</evidence>
<comment type="caution">
    <text evidence="2">The sequence shown here is derived from an EMBL/GenBank/DDBJ whole genome shotgun (WGS) entry which is preliminary data.</text>
</comment>
<evidence type="ECO:0000256" key="1">
    <source>
        <dbReference type="SAM" id="Phobius"/>
    </source>
</evidence>
<dbReference type="Proteomes" id="UP000316256">
    <property type="component" value="Unassembled WGS sequence"/>
</dbReference>
<keyword evidence="1" id="KW-0812">Transmembrane</keyword>
<keyword evidence="3" id="KW-1185">Reference proteome</keyword>
<accession>A0A541BNB8</accession>
<evidence type="ECO:0000313" key="2">
    <source>
        <dbReference type="EMBL" id="TQF73836.1"/>
    </source>
</evidence>
<dbReference type="EMBL" id="VIGH01000002">
    <property type="protein sequence ID" value="TQF73836.1"/>
    <property type="molecule type" value="Genomic_DNA"/>
</dbReference>
<keyword evidence="1" id="KW-0472">Membrane</keyword>
<dbReference type="OrthoDB" id="3748549at2"/>
<gene>
    <name evidence="2" type="ORF">FK531_03900</name>
</gene>
<dbReference type="RefSeq" id="WP_142095378.1">
    <property type="nucleotide sequence ID" value="NZ_VIGH01000002.1"/>
</dbReference>
<reference evidence="2 3" key="1">
    <citation type="submission" date="2019-06" db="EMBL/GenBank/DDBJ databases">
        <title>Rhodococcus spaelei sp. nov., isolated from a cave.</title>
        <authorList>
            <person name="Lee S.D."/>
        </authorList>
    </citation>
    <scope>NUCLEOTIDE SEQUENCE [LARGE SCALE GENOMIC DNA]</scope>
    <source>
        <strain evidence="2 3">C9-5</strain>
    </source>
</reference>
<organism evidence="2 3">
    <name type="scientific">Rhodococcus spelaei</name>
    <dbReference type="NCBI Taxonomy" id="2546320"/>
    <lineage>
        <taxon>Bacteria</taxon>
        <taxon>Bacillati</taxon>
        <taxon>Actinomycetota</taxon>
        <taxon>Actinomycetes</taxon>
        <taxon>Mycobacteriales</taxon>
        <taxon>Nocardiaceae</taxon>
        <taxon>Rhodococcus</taxon>
    </lineage>
</organism>
<feature type="transmembrane region" description="Helical" evidence="1">
    <location>
        <begin position="18"/>
        <end position="39"/>
    </location>
</feature>
<feature type="transmembrane region" description="Helical" evidence="1">
    <location>
        <begin position="46"/>
        <end position="63"/>
    </location>
</feature>
<proteinExistence type="predicted"/>
<keyword evidence="1" id="KW-1133">Transmembrane helix</keyword>
<name>A0A541BNB8_9NOCA</name>
<dbReference type="InterPro" id="IPR021214">
    <property type="entry name" value="DUF2568"/>
</dbReference>
<sequence>MTGLVGHQPEARVGALDLLAFLCELAMLILLALAGAASADSVPSRVVAAIALPVVAAGIWSVWMAPTSRRRLGNPMRLYAQTALFAVAGVVIGLFLGWPVGAAFFAVSVLVFGQSCRRELHAR</sequence>
<dbReference type="Pfam" id="PF10823">
    <property type="entry name" value="DUF2568"/>
    <property type="match status" value="1"/>
</dbReference>
<protein>
    <submittedName>
        <fullName evidence="2">DUF2568 domain-containing protein</fullName>
    </submittedName>
</protein>